<protein>
    <submittedName>
        <fullName evidence="6">GntR family transcriptional regulator</fullName>
    </submittedName>
</protein>
<evidence type="ECO:0000256" key="2">
    <source>
        <dbReference type="ARBA" id="ARBA00023125"/>
    </source>
</evidence>
<proteinExistence type="predicted"/>
<keyword evidence="1" id="KW-0805">Transcription regulation</keyword>
<evidence type="ECO:0000313" key="7">
    <source>
        <dbReference type="Proteomes" id="UP000734511"/>
    </source>
</evidence>
<feature type="compositionally biased region" description="Polar residues" evidence="4">
    <location>
        <begin position="1"/>
        <end position="17"/>
    </location>
</feature>
<dbReference type="SMART" id="SM00345">
    <property type="entry name" value="HTH_GNTR"/>
    <property type="match status" value="1"/>
</dbReference>
<dbReference type="Proteomes" id="UP000734511">
    <property type="component" value="Unassembled WGS sequence"/>
</dbReference>
<dbReference type="PRINTS" id="PR00035">
    <property type="entry name" value="HTHGNTR"/>
</dbReference>
<dbReference type="Gene3D" id="1.10.10.10">
    <property type="entry name" value="Winged helix-like DNA-binding domain superfamily/Winged helix DNA-binding domain"/>
    <property type="match status" value="1"/>
</dbReference>
<dbReference type="InterPro" id="IPR000524">
    <property type="entry name" value="Tscrpt_reg_HTH_GntR"/>
</dbReference>
<keyword evidence="7" id="KW-1185">Reference proteome</keyword>
<reference evidence="6 7" key="1">
    <citation type="submission" date="2020-03" db="EMBL/GenBank/DDBJ databases">
        <title>WGS of actinomycetes isolated from Thailand.</title>
        <authorList>
            <person name="Thawai C."/>
        </authorList>
    </citation>
    <scope>NUCLEOTIDE SEQUENCE [LARGE SCALE GENOMIC DNA]</scope>
    <source>
        <strain evidence="6 7">PRB2-1</strain>
    </source>
</reference>
<dbReference type="PANTHER" id="PTHR44846">
    <property type="entry name" value="MANNOSYL-D-GLYCERATE TRANSPORT/METABOLISM SYSTEM REPRESSOR MNGR-RELATED"/>
    <property type="match status" value="1"/>
</dbReference>
<feature type="domain" description="HTH gntR-type" evidence="5">
    <location>
        <begin position="6"/>
        <end position="72"/>
    </location>
</feature>
<gene>
    <name evidence="6" type="ORF">HCN08_00235</name>
</gene>
<dbReference type="EMBL" id="JAATEJ010000001">
    <property type="protein sequence ID" value="NJP41854.1"/>
    <property type="molecule type" value="Genomic_DNA"/>
</dbReference>
<accession>A0ABX0ZDM2</accession>
<dbReference type="InterPro" id="IPR050679">
    <property type="entry name" value="Bact_HTH_transcr_reg"/>
</dbReference>
<keyword evidence="3" id="KW-0804">Transcription</keyword>
<dbReference type="RefSeq" id="WP_167981201.1">
    <property type="nucleotide sequence ID" value="NZ_JAATEJ010000001.1"/>
</dbReference>
<organism evidence="6 7">
    <name type="scientific">Actinacidiphila epipremni</name>
    <dbReference type="NCBI Taxonomy" id="2053013"/>
    <lineage>
        <taxon>Bacteria</taxon>
        <taxon>Bacillati</taxon>
        <taxon>Actinomycetota</taxon>
        <taxon>Actinomycetes</taxon>
        <taxon>Kitasatosporales</taxon>
        <taxon>Streptomycetaceae</taxon>
        <taxon>Actinacidiphila</taxon>
    </lineage>
</organism>
<evidence type="ECO:0000256" key="4">
    <source>
        <dbReference type="SAM" id="MobiDB-lite"/>
    </source>
</evidence>
<feature type="region of interest" description="Disordered" evidence="4">
    <location>
        <begin position="1"/>
        <end position="25"/>
    </location>
</feature>
<dbReference type="PROSITE" id="PS50949">
    <property type="entry name" value="HTH_GNTR"/>
    <property type="match status" value="1"/>
</dbReference>
<dbReference type="PANTHER" id="PTHR44846:SF1">
    <property type="entry name" value="MANNOSYL-D-GLYCERATE TRANSPORT_METABOLISM SYSTEM REPRESSOR MNGR-RELATED"/>
    <property type="match status" value="1"/>
</dbReference>
<evidence type="ECO:0000256" key="3">
    <source>
        <dbReference type="ARBA" id="ARBA00023163"/>
    </source>
</evidence>
<dbReference type="SUPFAM" id="SSF46785">
    <property type="entry name" value="Winged helix' DNA-binding domain"/>
    <property type="match status" value="1"/>
</dbReference>
<evidence type="ECO:0000256" key="1">
    <source>
        <dbReference type="ARBA" id="ARBA00023015"/>
    </source>
</evidence>
<dbReference type="Pfam" id="PF00392">
    <property type="entry name" value="GntR"/>
    <property type="match status" value="1"/>
</dbReference>
<dbReference type="InterPro" id="IPR036390">
    <property type="entry name" value="WH_DNA-bd_sf"/>
</dbReference>
<comment type="caution">
    <text evidence="6">The sequence shown here is derived from an EMBL/GenBank/DDBJ whole genome shotgun (WGS) entry which is preliminary data.</text>
</comment>
<dbReference type="CDD" id="cd07377">
    <property type="entry name" value="WHTH_GntR"/>
    <property type="match status" value="1"/>
</dbReference>
<keyword evidence="2" id="KW-0238">DNA-binding</keyword>
<name>A0ABX0ZDM2_9ACTN</name>
<dbReference type="InterPro" id="IPR036388">
    <property type="entry name" value="WH-like_DNA-bd_sf"/>
</dbReference>
<evidence type="ECO:0000313" key="6">
    <source>
        <dbReference type="EMBL" id="NJP41854.1"/>
    </source>
</evidence>
<evidence type="ECO:0000259" key="5">
    <source>
        <dbReference type="PROSITE" id="PS50949"/>
    </source>
</evidence>
<sequence>MASSTPRLPHQPGTNPTQRDEGGELCKGAALPSEATLTARFGVSRWTVRQALTELETAGLIETRQGRGRFVK</sequence>